<keyword evidence="3" id="KW-1185">Reference proteome</keyword>
<dbReference type="AlphaFoldDB" id="A0A9W8L5V0"/>
<proteinExistence type="predicted"/>
<reference evidence="2" key="1">
    <citation type="submission" date="2022-07" db="EMBL/GenBank/DDBJ databases">
        <title>Phylogenomic reconstructions and comparative analyses of Kickxellomycotina fungi.</title>
        <authorList>
            <person name="Reynolds N.K."/>
            <person name="Stajich J.E."/>
            <person name="Barry K."/>
            <person name="Grigoriev I.V."/>
            <person name="Crous P."/>
            <person name="Smith M.E."/>
        </authorList>
    </citation>
    <scope>NUCLEOTIDE SEQUENCE</scope>
    <source>
        <strain evidence="2">CBS 109367</strain>
    </source>
</reference>
<gene>
    <name evidence="2" type="ORF">IWW39_000999</name>
</gene>
<dbReference type="EMBL" id="JANBTX010000016">
    <property type="protein sequence ID" value="KAJ2690033.1"/>
    <property type="molecule type" value="Genomic_DNA"/>
</dbReference>
<dbReference type="Proteomes" id="UP001151516">
    <property type="component" value="Unassembled WGS sequence"/>
</dbReference>
<dbReference type="PANTHER" id="PTHR15319:SF1">
    <property type="entry name" value="TATA BOX-BINDING PROTEIN-ASSOCIATED FACTOR RNA POLYMERASE I SUBUNIT C"/>
    <property type="match status" value="1"/>
</dbReference>
<comment type="caution">
    <text evidence="2">The sequence shown here is derived from an EMBL/GenBank/DDBJ whole genome shotgun (WGS) entry which is preliminary data.</text>
</comment>
<dbReference type="SUPFAM" id="SSF117289">
    <property type="entry name" value="Nucleoporin domain"/>
    <property type="match status" value="1"/>
</dbReference>
<feature type="compositionally biased region" description="Low complexity" evidence="1">
    <location>
        <begin position="897"/>
        <end position="912"/>
    </location>
</feature>
<organism evidence="2 3">
    <name type="scientific">Coemansia spiralis</name>
    <dbReference type="NCBI Taxonomy" id="417178"/>
    <lineage>
        <taxon>Eukaryota</taxon>
        <taxon>Fungi</taxon>
        <taxon>Fungi incertae sedis</taxon>
        <taxon>Zoopagomycota</taxon>
        <taxon>Kickxellomycotina</taxon>
        <taxon>Kickxellomycetes</taxon>
        <taxon>Kickxellales</taxon>
        <taxon>Kickxellaceae</taxon>
        <taxon>Coemansia</taxon>
    </lineage>
</organism>
<accession>A0A9W8L5V0</accession>
<dbReference type="PANTHER" id="PTHR15319">
    <property type="entry name" value="TATA BOX-BINDING PROTEIN ASSOCIATED FACTOR RNA POLYMERASE I SUBUNIT C"/>
    <property type="match status" value="1"/>
</dbReference>
<protein>
    <submittedName>
        <fullName evidence="2">Uncharacterized protein</fullName>
    </submittedName>
</protein>
<sequence>MSFPTVTWPVHRSEAAVDYAATEALDLGVFGHMLPSIGSERRPEDSQELVSWKAASAQPQLETHSILTETGPPVVLRPSTRTAKFLEFSNPDGGVQRMCSAFGLTHRDIDIPDSILRDALTEAMDESDWNHIASMKGNVVASCRPVLNRVDVVQCANEQGVPGLEWLQRACNKRDVRPVTAPSNEREYRWSSHRMWALYPGGDCNSELWALPLPTTDDRHGEFPSLRYRARANDLSRRVEAKPSIEFARTIRQVITREAHPGFACVRTDNMVSLLSLAQRHLPPDWVPEVEVSVAGLPYLYDRGDKWTCHASWNPWTMSELALASGTGSVRVWDSDAGRATELKGSDISDRCDNQWNCCEYWNSPRSLLCANPDTLYMLDSRSGTSRTDIMSLVDSPFAATDELFTAICPSPLHPMQAIAASTHYIRVYDQRNLSQPVVAWRHNLSTYDPPIYLQACAIPQYEDGVAAVVLAASEKSSRVASYVYGQHASDYPYVSIEQTMLKSSTKSASVGEAIQDMLAIDMKETPDMTMGYTYISSHLSSRLSGLSLQLLPPSKAGANADADELKVAPKSTDAVCITVDEAGALVGRRLLLIPRARRQIGSKAGKLRSAFNPAFKAPLWTGARVSLGAVVDGMGLVLFDKVSNDQRKERFWTELRKRGVAYTRKDMRAAYRYLLGTEGAAPVGRAANGLDASSGDLWSDYFASELEKVAEARSTASVTGFEFVNLAFNALTSAPNLTMKDELPSWSACGEGVRDALLSVPDGEIDNEEVSDSVSSAVVNSLRNLQIKDSRSSPQIVDSSSTYRGLERIFGTTQSSSDAHTQAALARAAKDLALVNLRLGSGAESSEQPSRQAIACRGLPELDIQPKLEALAEQWSVPAKQLGNIWTTGSQPKPKQSLPGSSQAGSSQLSRSLKRRPGQSQAISQIAPLAHTQPQPIMDAFAMASQSLTQARRTQPSSSRSQAKKKIRKAGF</sequence>
<feature type="region of interest" description="Disordered" evidence="1">
    <location>
        <begin position="947"/>
        <end position="973"/>
    </location>
</feature>
<feature type="compositionally biased region" description="Polar residues" evidence="1">
    <location>
        <begin position="947"/>
        <end position="962"/>
    </location>
</feature>
<dbReference type="GO" id="GO:0001164">
    <property type="term" value="F:RNA polymerase I core promoter sequence-specific DNA binding"/>
    <property type="evidence" value="ECO:0007669"/>
    <property type="project" value="TreeGrafter"/>
</dbReference>
<evidence type="ECO:0000313" key="3">
    <source>
        <dbReference type="Proteomes" id="UP001151516"/>
    </source>
</evidence>
<evidence type="ECO:0000256" key="1">
    <source>
        <dbReference type="SAM" id="MobiDB-lite"/>
    </source>
</evidence>
<dbReference type="InterPro" id="IPR015943">
    <property type="entry name" value="WD40/YVTN_repeat-like_dom_sf"/>
</dbReference>
<feature type="compositionally biased region" description="Polar residues" evidence="1">
    <location>
        <begin position="885"/>
        <end position="895"/>
    </location>
</feature>
<name>A0A9W8L5V0_9FUNG</name>
<feature type="region of interest" description="Disordered" evidence="1">
    <location>
        <begin position="885"/>
        <end position="924"/>
    </location>
</feature>
<dbReference type="GO" id="GO:0001650">
    <property type="term" value="C:fibrillar center"/>
    <property type="evidence" value="ECO:0007669"/>
    <property type="project" value="TreeGrafter"/>
</dbReference>
<dbReference type="OrthoDB" id="5597601at2759"/>
<evidence type="ECO:0000313" key="2">
    <source>
        <dbReference type="EMBL" id="KAJ2690033.1"/>
    </source>
</evidence>
<dbReference type="Gene3D" id="2.130.10.10">
    <property type="entry name" value="YVTN repeat-like/Quinoprotein amine dehydrogenase"/>
    <property type="match status" value="1"/>
</dbReference>
<dbReference type="InterPro" id="IPR038801">
    <property type="entry name" value="TAF1C"/>
</dbReference>
<feature type="compositionally biased region" description="Basic residues" evidence="1">
    <location>
        <begin position="963"/>
        <end position="973"/>
    </location>
</feature>